<comment type="caution">
    <text evidence="2">The sequence shown here is derived from an EMBL/GenBank/DDBJ whole genome shotgun (WGS) entry which is preliminary data.</text>
</comment>
<organism evidence="2 3">
    <name type="scientific">Parnassius mnemosyne</name>
    <name type="common">clouded apollo</name>
    <dbReference type="NCBI Taxonomy" id="213953"/>
    <lineage>
        <taxon>Eukaryota</taxon>
        <taxon>Metazoa</taxon>
        <taxon>Ecdysozoa</taxon>
        <taxon>Arthropoda</taxon>
        <taxon>Hexapoda</taxon>
        <taxon>Insecta</taxon>
        <taxon>Pterygota</taxon>
        <taxon>Neoptera</taxon>
        <taxon>Endopterygota</taxon>
        <taxon>Lepidoptera</taxon>
        <taxon>Glossata</taxon>
        <taxon>Ditrysia</taxon>
        <taxon>Papilionoidea</taxon>
        <taxon>Papilionidae</taxon>
        <taxon>Parnassiinae</taxon>
        <taxon>Parnassini</taxon>
        <taxon>Parnassius</taxon>
        <taxon>Driopa</taxon>
    </lineage>
</organism>
<accession>A0AAV1LQ91</accession>
<feature type="domain" description="Lipocalin/cytosolic fatty-acid binding" evidence="1">
    <location>
        <begin position="13"/>
        <end position="74"/>
    </location>
</feature>
<keyword evidence="3" id="KW-1185">Reference proteome</keyword>
<name>A0AAV1LQ91_9NEOP</name>
<sequence length="111" mass="12687">MHPFSTVSDIAYDSMILATNYTNYAVLYSCKNNKNATKNIWAWVLSRNTTLNKNEEDMIKSVIYGNEDLKNVTWIDSDHSKKACEANSSTSFRLSNILVTLTLLFVRKDIL</sequence>
<gene>
    <name evidence="2" type="ORF">PARMNEM_LOCUS15203</name>
</gene>
<dbReference type="SUPFAM" id="SSF50814">
    <property type="entry name" value="Lipocalins"/>
    <property type="match status" value="1"/>
</dbReference>
<dbReference type="Gene3D" id="2.40.128.20">
    <property type="match status" value="1"/>
</dbReference>
<reference evidence="2 3" key="1">
    <citation type="submission" date="2023-11" db="EMBL/GenBank/DDBJ databases">
        <authorList>
            <person name="Hedman E."/>
            <person name="Englund M."/>
            <person name="Stromberg M."/>
            <person name="Nyberg Akerstrom W."/>
            <person name="Nylinder S."/>
            <person name="Jareborg N."/>
            <person name="Kallberg Y."/>
            <person name="Kronander E."/>
        </authorList>
    </citation>
    <scope>NUCLEOTIDE SEQUENCE [LARGE SCALE GENOMIC DNA]</scope>
</reference>
<protein>
    <recommendedName>
        <fullName evidence="1">Lipocalin/cytosolic fatty-acid binding domain-containing protein</fullName>
    </recommendedName>
</protein>
<dbReference type="InterPro" id="IPR012674">
    <property type="entry name" value="Calycin"/>
</dbReference>
<evidence type="ECO:0000259" key="1">
    <source>
        <dbReference type="Pfam" id="PF00061"/>
    </source>
</evidence>
<evidence type="ECO:0000313" key="3">
    <source>
        <dbReference type="Proteomes" id="UP001314205"/>
    </source>
</evidence>
<evidence type="ECO:0000313" key="2">
    <source>
        <dbReference type="EMBL" id="CAK1595771.1"/>
    </source>
</evidence>
<dbReference type="AlphaFoldDB" id="A0AAV1LQ91"/>
<dbReference type="PRINTS" id="PR01273">
    <property type="entry name" value="INVTBRTCOLOR"/>
</dbReference>
<dbReference type="GO" id="GO:0031409">
    <property type="term" value="F:pigment binding"/>
    <property type="evidence" value="ECO:0007669"/>
    <property type="project" value="InterPro"/>
</dbReference>
<dbReference type="EMBL" id="CAVLGL010000093">
    <property type="protein sequence ID" value="CAK1595771.1"/>
    <property type="molecule type" value="Genomic_DNA"/>
</dbReference>
<dbReference type="Proteomes" id="UP001314205">
    <property type="component" value="Unassembled WGS sequence"/>
</dbReference>
<proteinExistence type="predicted"/>
<dbReference type="Pfam" id="PF00061">
    <property type="entry name" value="Lipocalin"/>
    <property type="match status" value="1"/>
</dbReference>
<dbReference type="InterPro" id="IPR003057">
    <property type="entry name" value="Invtbrt_color"/>
</dbReference>
<dbReference type="InterPro" id="IPR000566">
    <property type="entry name" value="Lipocln_cytosolic_FA-bd_dom"/>
</dbReference>